<dbReference type="Pfam" id="PF23227">
    <property type="entry name" value="HEAT_MROH2B_C"/>
    <property type="match status" value="1"/>
</dbReference>
<evidence type="ECO:0000259" key="3">
    <source>
        <dbReference type="Pfam" id="PF23227"/>
    </source>
</evidence>
<organism evidence="4 5">
    <name type="scientific">Anser cygnoides</name>
    <name type="common">Swan goose</name>
    <dbReference type="NCBI Taxonomy" id="8845"/>
    <lineage>
        <taxon>Eukaryota</taxon>
        <taxon>Metazoa</taxon>
        <taxon>Chordata</taxon>
        <taxon>Craniata</taxon>
        <taxon>Vertebrata</taxon>
        <taxon>Euteleostomi</taxon>
        <taxon>Archelosauria</taxon>
        <taxon>Archosauria</taxon>
        <taxon>Dinosauria</taxon>
        <taxon>Saurischia</taxon>
        <taxon>Theropoda</taxon>
        <taxon>Coelurosauria</taxon>
        <taxon>Aves</taxon>
        <taxon>Neognathae</taxon>
        <taxon>Galloanserae</taxon>
        <taxon>Anseriformes</taxon>
        <taxon>Anatidae</taxon>
        <taxon>Anserinae</taxon>
        <taxon>Anser</taxon>
    </lineage>
</organism>
<reference evidence="4" key="1">
    <citation type="submission" date="2025-08" db="UniProtKB">
        <authorList>
            <consortium name="Ensembl"/>
        </authorList>
    </citation>
    <scope>IDENTIFICATION</scope>
</reference>
<dbReference type="PANTHER" id="PTHR23120">
    <property type="entry name" value="MAESTRO-RELATED HEAT DOMAIN-CONTAINING"/>
    <property type="match status" value="1"/>
</dbReference>
<dbReference type="InterPro" id="IPR048465">
    <property type="entry name" value="Maestro-like_HEAT"/>
</dbReference>
<dbReference type="GO" id="GO:0005737">
    <property type="term" value="C:cytoplasm"/>
    <property type="evidence" value="ECO:0007669"/>
    <property type="project" value="TreeGrafter"/>
</dbReference>
<dbReference type="InterPro" id="IPR016024">
    <property type="entry name" value="ARM-type_fold"/>
</dbReference>
<keyword evidence="1" id="KW-0677">Repeat</keyword>
<dbReference type="Proteomes" id="UP000694521">
    <property type="component" value="Unplaced"/>
</dbReference>
<proteinExistence type="predicted"/>
<feature type="domain" description="Maestro/Maestro-like HEAT-repeats" evidence="3">
    <location>
        <begin position="393"/>
        <end position="648"/>
    </location>
</feature>
<evidence type="ECO:0000313" key="5">
    <source>
        <dbReference type="Proteomes" id="UP000694521"/>
    </source>
</evidence>
<dbReference type="SUPFAM" id="SSF48371">
    <property type="entry name" value="ARM repeat"/>
    <property type="match status" value="1"/>
</dbReference>
<dbReference type="AlphaFoldDB" id="A0A8B9EJC3"/>
<evidence type="ECO:0000313" key="4">
    <source>
        <dbReference type="Ensembl" id="ENSACDP00005021163.1"/>
    </source>
</evidence>
<dbReference type="InterPro" id="IPR045206">
    <property type="entry name" value="Maestro_heat-like_prot"/>
</dbReference>
<dbReference type="InterPro" id="IPR055406">
    <property type="entry name" value="HEAT_Maestro"/>
</dbReference>
<sequence>MSPVPTPTQRRVPLFARHRALPQTELSLMFSAVFSKQQLLRHSYHSPTLCFPCCPGYMMTPAHPKLRLEEECPSTFLPKETANEMTVFGSFLLPIERRAFILTVLEGMTQPRVADTKVVARVLDVITDSQMEEVPWVMQIIHDCLVSVSKESLLDSLNRTLFQITSLDPEHAVQGLLEAFPWCDRVATAMWQTMVSEPRVAEDVLRSLLMQRTGPEHDGFGPQHSCVRSWAVTSAMHKIFQLPSSKGVAQSLFHKFYVAVLFQISFTHECTLQDFSMSSSQTGERMWPPGSFLRTAVMTMRALFQHLKGAALVEDIQTQGGWDMLLSPETFHTGVAVLTRALRSKAPLYCASMFEEAVTGLCQRRKHKEIVAMAVFTELLDCVDFEQHIDDCILTLLQSHMHSQSLVLRRMAVTSLVVLSTRPKTAVTLQGLLPEVMQQLQDADGDISMKALTVLRNALRLADGQVAGPIALQLPERLLPLFENESSCVRELSILLCKDAMEVAEGTHETEMKKQVQSTLLPLFFHLHDQNQCVAQASREALLGAAKLLKWKQLRNLLETAQPQRVGKCLLLRHSSRVDDYLCQSLPYLWSPQEPLQEAAVRFIGLAGQHLVDGREEKLKNIIEALRSTEGYSSPSVSSLVAETILVLRAPSEFSLQALRYRLRRVWERRPRVPRAGWLCCCSCAQR</sequence>
<feature type="domain" description="Maestro-like HEAT-repeats" evidence="2">
    <location>
        <begin position="79"/>
        <end position="205"/>
    </location>
</feature>
<evidence type="ECO:0000259" key="2">
    <source>
        <dbReference type="Pfam" id="PF21047"/>
    </source>
</evidence>
<name>A0A8B9EJC3_ANSCY</name>
<evidence type="ECO:0000256" key="1">
    <source>
        <dbReference type="ARBA" id="ARBA00022737"/>
    </source>
</evidence>
<dbReference type="PANTHER" id="PTHR23120:SF42">
    <property type="entry name" value="MAESTRO HEAT-LIKE REPEAT FAMILY MEMBER 3"/>
    <property type="match status" value="1"/>
</dbReference>
<dbReference type="InterPro" id="IPR011989">
    <property type="entry name" value="ARM-like"/>
</dbReference>
<reference evidence="4" key="2">
    <citation type="submission" date="2025-09" db="UniProtKB">
        <authorList>
            <consortium name="Ensembl"/>
        </authorList>
    </citation>
    <scope>IDENTIFICATION</scope>
</reference>
<dbReference type="Ensembl" id="ENSACDT00005025304.1">
    <property type="protein sequence ID" value="ENSACDP00005021163.1"/>
    <property type="gene ID" value="ENSACDG00005015329.1"/>
</dbReference>
<protein>
    <submittedName>
        <fullName evidence="4">Uncharacterized protein</fullName>
    </submittedName>
</protein>
<dbReference type="Pfam" id="PF21047">
    <property type="entry name" value="HEAT_Maestro"/>
    <property type="match status" value="1"/>
</dbReference>
<accession>A0A8B9EJC3</accession>
<dbReference type="Gene3D" id="1.25.10.10">
    <property type="entry name" value="Leucine-rich Repeat Variant"/>
    <property type="match status" value="1"/>
</dbReference>
<keyword evidence="5" id="KW-1185">Reference proteome</keyword>